<sequence length="161" mass="18199">MSNPAPAEVQKKRLLRLSIAHYRNENCTEEEMHRWCGEEHAVHAAKIHAKYGVEGYLIHWTPSSFRNTAKTLNANLGDRWVIRDHDMAVEFWFRDLATVAAVAADPDFQALQAVEGPYASKIHVEASLGWVEQYVADGKVVNVKEDGKPDFPTWEELSTAP</sequence>
<comment type="similarity">
    <text evidence="1">Belongs to the tpcK family.</text>
</comment>
<feature type="domain" description="EthD" evidence="2">
    <location>
        <begin position="25"/>
        <end position="115"/>
    </location>
</feature>
<dbReference type="SUPFAM" id="SSF54909">
    <property type="entry name" value="Dimeric alpha+beta barrel"/>
    <property type="match status" value="1"/>
</dbReference>
<evidence type="ECO:0000256" key="1">
    <source>
        <dbReference type="ARBA" id="ARBA00005986"/>
    </source>
</evidence>
<dbReference type="InterPro" id="IPR011008">
    <property type="entry name" value="Dimeric_a/b-barrel"/>
</dbReference>
<keyword evidence="4" id="KW-1185">Reference proteome</keyword>
<organism evidence="3 4">
    <name type="scientific">Conoideocrella luteorostrata</name>
    <dbReference type="NCBI Taxonomy" id="1105319"/>
    <lineage>
        <taxon>Eukaryota</taxon>
        <taxon>Fungi</taxon>
        <taxon>Dikarya</taxon>
        <taxon>Ascomycota</taxon>
        <taxon>Pezizomycotina</taxon>
        <taxon>Sordariomycetes</taxon>
        <taxon>Hypocreomycetidae</taxon>
        <taxon>Hypocreales</taxon>
        <taxon>Clavicipitaceae</taxon>
        <taxon>Conoideocrella</taxon>
    </lineage>
</organism>
<dbReference type="InterPro" id="IPR009799">
    <property type="entry name" value="EthD_dom"/>
</dbReference>
<name>A0AAJ0CR64_9HYPO</name>
<protein>
    <recommendedName>
        <fullName evidence="2">EthD domain-containing protein</fullName>
    </recommendedName>
</protein>
<evidence type="ECO:0000259" key="2">
    <source>
        <dbReference type="Pfam" id="PF07110"/>
    </source>
</evidence>
<dbReference type="Pfam" id="PF07110">
    <property type="entry name" value="EthD"/>
    <property type="match status" value="1"/>
</dbReference>
<gene>
    <name evidence="3" type="ORF">QQS21_004624</name>
</gene>
<accession>A0AAJ0CR64</accession>
<comment type="caution">
    <text evidence="3">The sequence shown here is derived from an EMBL/GenBank/DDBJ whole genome shotgun (WGS) entry which is preliminary data.</text>
</comment>
<dbReference type="Gene3D" id="3.30.70.100">
    <property type="match status" value="1"/>
</dbReference>
<reference evidence="3" key="1">
    <citation type="submission" date="2023-06" db="EMBL/GenBank/DDBJ databases">
        <title>Conoideocrella luteorostrata (Hypocreales: Clavicipitaceae), a potential biocontrol fungus for elongate hemlock scale in United States Christmas tree production areas.</title>
        <authorList>
            <person name="Barrett H."/>
            <person name="Lovett B."/>
            <person name="Macias A.M."/>
            <person name="Stajich J.E."/>
            <person name="Kasson M.T."/>
        </authorList>
    </citation>
    <scope>NUCLEOTIDE SEQUENCE</scope>
    <source>
        <strain evidence="3">ARSEF 14590</strain>
    </source>
</reference>
<dbReference type="GO" id="GO:0016491">
    <property type="term" value="F:oxidoreductase activity"/>
    <property type="evidence" value="ECO:0007669"/>
    <property type="project" value="InterPro"/>
</dbReference>
<dbReference type="Proteomes" id="UP001251528">
    <property type="component" value="Unassembled WGS sequence"/>
</dbReference>
<evidence type="ECO:0000313" key="3">
    <source>
        <dbReference type="EMBL" id="KAK2601841.1"/>
    </source>
</evidence>
<dbReference type="EMBL" id="JASWJB010000069">
    <property type="protein sequence ID" value="KAK2601841.1"/>
    <property type="molecule type" value="Genomic_DNA"/>
</dbReference>
<evidence type="ECO:0000313" key="4">
    <source>
        <dbReference type="Proteomes" id="UP001251528"/>
    </source>
</evidence>
<proteinExistence type="inferred from homology"/>
<dbReference type="AlphaFoldDB" id="A0AAJ0CR64"/>